<keyword evidence="3" id="KW-0963">Cytoplasm</keyword>
<evidence type="ECO:0000256" key="1">
    <source>
        <dbReference type="ARBA" id="ARBA00004514"/>
    </source>
</evidence>
<evidence type="ECO:0000256" key="10">
    <source>
        <dbReference type="SAM" id="MobiDB-lite"/>
    </source>
</evidence>
<evidence type="ECO:0000256" key="8">
    <source>
        <dbReference type="ARBA" id="ARBA00046432"/>
    </source>
</evidence>
<evidence type="ECO:0000256" key="9">
    <source>
        <dbReference type="RuleBase" id="RU003814"/>
    </source>
</evidence>
<evidence type="ECO:0000256" key="6">
    <source>
        <dbReference type="ARBA" id="ARBA00044122"/>
    </source>
</evidence>
<dbReference type="InterPro" id="IPR000649">
    <property type="entry name" value="IF-2B-related"/>
</dbReference>
<feature type="region of interest" description="Disordered" evidence="10">
    <location>
        <begin position="169"/>
        <end position="195"/>
    </location>
</feature>
<proteinExistence type="inferred from homology"/>
<dbReference type="Proteomes" id="UP001447188">
    <property type="component" value="Unassembled WGS sequence"/>
</dbReference>
<evidence type="ECO:0000313" key="12">
    <source>
        <dbReference type="Proteomes" id="UP001447188"/>
    </source>
</evidence>
<protein>
    <recommendedName>
        <fullName evidence="6">Translation initiation factor eIF2B subunit beta</fullName>
    </recommendedName>
    <alternativeName>
        <fullName evidence="7">eIF2B GDP-GTP exchange factor subunit beta</fullName>
    </alternativeName>
</protein>
<evidence type="ECO:0000313" key="11">
    <source>
        <dbReference type="EMBL" id="KAL0637168.1"/>
    </source>
</evidence>
<dbReference type="InterPro" id="IPR051855">
    <property type="entry name" value="eIF2B_beta_subunit"/>
</dbReference>
<keyword evidence="5" id="KW-0648">Protein biosynthesis</keyword>
<keyword evidence="12" id="KW-1185">Reference proteome</keyword>
<dbReference type="InterPro" id="IPR042529">
    <property type="entry name" value="IF_2B-like_C"/>
</dbReference>
<comment type="subcellular location">
    <subcellularLocation>
        <location evidence="1">Cytoplasm</location>
        <location evidence="1">Cytosol</location>
    </subcellularLocation>
</comment>
<organism evidence="11 12">
    <name type="scientific">Discina gigas</name>
    <dbReference type="NCBI Taxonomy" id="1032678"/>
    <lineage>
        <taxon>Eukaryota</taxon>
        <taxon>Fungi</taxon>
        <taxon>Dikarya</taxon>
        <taxon>Ascomycota</taxon>
        <taxon>Pezizomycotina</taxon>
        <taxon>Pezizomycetes</taxon>
        <taxon>Pezizales</taxon>
        <taxon>Discinaceae</taxon>
        <taxon>Discina</taxon>
    </lineage>
</organism>
<feature type="compositionally biased region" description="Low complexity" evidence="10">
    <location>
        <begin position="169"/>
        <end position="182"/>
    </location>
</feature>
<evidence type="ECO:0000256" key="7">
    <source>
        <dbReference type="ARBA" id="ARBA00044228"/>
    </source>
</evidence>
<comment type="subunit">
    <text evidence="8">Component of the translation initiation factor 2B (eIF2B) complex which is a heterodecamer of two sets of five different subunits: alpha, beta, gamma, delta and epsilon. Subunits alpha, beta and delta comprise a regulatory subcomplex and subunits epsilon and gamma comprise a catalytic subcomplex. Within the complex, the hexameric regulatory complex resides at the center, with the two heterodimeric catalytic subcomplexes bound on opposite sides.</text>
</comment>
<evidence type="ECO:0000256" key="2">
    <source>
        <dbReference type="ARBA" id="ARBA00007251"/>
    </source>
</evidence>
<accession>A0ABR3GMM6</accession>
<sequence>MSTQLVGIHTPGLKWWLKHLENDFDSAHSVDLYIGALKRRVIRNPTPAAVGTAELFLRLISAYRFQSIRQLVDYVSSIETRLSAARPQEMSVRNMARRVVGIIREEAENNGMGDLFQQALQSKPFEKALQHEPASVKNKSQRPILLTQSSFAVGGALTSIFEIISHPPSSITSSASSTPPQTGISRPAQSQSIQHDVRPAIIQDIQELIEELDSSEHNISEYAMQVIHNNEIILTYGLPSTVKKLLFRAAQKRDFTVVVVEGSLNIYRKTHTVVMNKDTPSGEDEDQSEVHKSLQERGIQIIVISNSDVWNFMGRVNKVLLGTEYVFADGGLLAPVGTKNIVRAAKARGTPVVVVTGSHTLCPITTFFEEQWIEMGDPKTLDFQEGYLLENVDVPSPMIDFIPASYVGSFVTNK</sequence>
<dbReference type="InterPro" id="IPR037171">
    <property type="entry name" value="NagB/RpiA_transferase-like"/>
</dbReference>
<gene>
    <name evidence="11" type="primary">GCD7</name>
    <name evidence="11" type="ORF">Q9L58_003817</name>
</gene>
<dbReference type="SUPFAM" id="SSF100950">
    <property type="entry name" value="NagB/RpiA/CoA transferase-like"/>
    <property type="match status" value="1"/>
</dbReference>
<evidence type="ECO:0000256" key="5">
    <source>
        <dbReference type="ARBA" id="ARBA00022917"/>
    </source>
</evidence>
<comment type="caution">
    <text evidence="11">The sequence shown here is derived from an EMBL/GenBank/DDBJ whole genome shotgun (WGS) entry which is preliminary data.</text>
</comment>
<dbReference type="Pfam" id="PF01008">
    <property type="entry name" value="IF-2B"/>
    <property type="match status" value="1"/>
</dbReference>
<dbReference type="EMBL" id="JBBBZM010000038">
    <property type="protein sequence ID" value="KAL0637168.1"/>
    <property type="molecule type" value="Genomic_DNA"/>
</dbReference>
<comment type="similarity">
    <text evidence="2 9">Belongs to the eIF-2B alpha/beta/delta subunits family.</text>
</comment>
<dbReference type="Gene3D" id="3.40.50.10470">
    <property type="entry name" value="Translation initiation factor eif-2b, domain 2"/>
    <property type="match status" value="1"/>
</dbReference>
<keyword evidence="4" id="KW-0396">Initiation factor</keyword>
<dbReference type="PANTHER" id="PTHR45859">
    <property type="entry name" value="TRANSLATION INITIATION FACTOR EIF-2B SUBUNIT BETA"/>
    <property type="match status" value="1"/>
</dbReference>
<evidence type="ECO:0000256" key="4">
    <source>
        <dbReference type="ARBA" id="ARBA00022540"/>
    </source>
</evidence>
<dbReference type="PANTHER" id="PTHR45859:SF1">
    <property type="entry name" value="TRANSLATION INITIATION FACTOR EIF-2B SUBUNIT BETA"/>
    <property type="match status" value="1"/>
</dbReference>
<reference evidence="11 12" key="1">
    <citation type="submission" date="2024-02" db="EMBL/GenBank/DDBJ databases">
        <title>Discinaceae phylogenomics.</title>
        <authorList>
            <person name="Dirks A.C."/>
            <person name="James T.Y."/>
        </authorList>
    </citation>
    <scope>NUCLEOTIDE SEQUENCE [LARGE SCALE GENOMIC DNA]</scope>
    <source>
        <strain evidence="11 12">ACD0624</strain>
    </source>
</reference>
<evidence type="ECO:0000256" key="3">
    <source>
        <dbReference type="ARBA" id="ARBA00022490"/>
    </source>
</evidence>
<name>A0ABR3GMM6_9PEZI</name>
<feature type="compositionally biased region" description="Polar residues" evidence="10">
    <location>
        <begin position="183"/>
        <end position="194"/>
    </location>
</feature>